<dbReference type="InterPro" id="IPR000719">
    <property type="entry name" value="Prot_kinase_dom"/>
</dbReference>
<dbReference type="OrthoDB" id="541276at2759"/>
<evidence type="ECO:0000256" key="10">
    <source>
        <dbReference type="RuleBase" id="RU000304"/>
    </source>
</evidence>
<name>A0A4S4M129_9AGAM</name>
<feature type="domain" description="Protein kinase" evidence="12">
    <location>
        <begin position="21"/>
        <end position="276"/>
    </location>
</feature>
<dbReference type="Proteomes" id="UP000310158">
    <property type="component" value="Unassembled WGS sequence"/>
</dbReference>
<evidence type="ECO:0000256" key="5">
    <source>
        <dbReference type="ARBA" id="ARBA00022777"/>
    </source>
</evidence>
<dbReference type="PANTHER" id="PTHR43895:SF32">
    <property type="entry name" value="SERINE_THREONINE-PROTEIN KINASE CHK1"/>
    <property type="match status" value="1"/>
</dbReference>
<evidence type="ECO:0000313" key="13">
    <source>
        <dbReference type="EMBL" id="THH17851.1"/>
    </source>
</evidence>
<dbReference type="SUPFAM" id="SSF56112">
    <property type="entry name" value="Protein kinase-like (PK-like)"/>
    <property type="match status" value="1"/>
</dbReference>
<dbReference type="EMBL" id="SGPL01000095">
    <property type="protein sequence ID" value="THH17851.1"/>
    <property type="molecule type" value="Genomic_DNA"/>
</dbReference>
<gene>
    <name evidence="13" type="ORF">EW146_g3037</name>
</gene>
<dbReference type="PROSITE" id="PS50011">
    <property type="entry name" value="PROTEIN_KINASE_DOM"/>
    <property type="match status" value="1"/>
</dbReference>
<evidence type="ECO:0000256" key="8">
    <source>
        <dbReference type="ARBA" id="ARBA00048679"/>
    </source>
</evidence>
<keyword evidence="6 9" id="KW-0067">ATP-binding</keyword>
<comment type="similarity">
    <text evidence="10">Belongs to the protein kinase superfamily.</text>
</comment>
<dbReference type="InterPro" id="IPR011009">
    <property type="entry name" value="Kinase-like_dom_sf"/>
</dbReference>
<organism evidence="13 14">
    <name type="scientific">Bondarzewia mesenterica</name>
    <dbReference type="NCBI Taxonomy" id="1095465"/>
    <lineage>
        <taxon>Eukaryota</taxon>
        <taxon>Fungi</taxon>
        <taxon>Dikarya</taxon>
        <taxon>Basidiomycota</taxon>
        <taxon>Agaricomycotina</taxon>
        <taxon>Agaricomycetes</taxon>
        <taxon>Russulales</taxon>
        <taxon>Bondarzewiaceae</taxon>
        <taxon>Bondarzewia</taxon>
    </lineage>
</organism>
<accession>A0A4S4M129</accession>
<dbReference type="InterPro" id="IPR008271">
    <property type="entry name" value="Ser/Thr_kinase_AS"/>
</dbReference>
<evidence type="ECO:0000256" key="7">
    <source>
        <dbReference type="ARBA" id="ARBA00047899"/>
    </source>
</evidence>
<evidence type="ECO:0000256" key="4">
    <source>
        <dbReference type="ARBA" id="ARBA00022741"/>
    </source>
</evidence>
<evidence type="ECO:0000256" key="9">
    <source>
        <dbReference type="PROSITE-ProRule" id="PRU10141"/>
    </source>
</evidence>
<comment type="catalytic activity">
    <reaction evidence="7">
        <text>L-threonyl-[protein] + ATP = O-phospho-L-threonyl-[protein] + ADP + H(+)</text>
        <dbReference type="Rhea" id="RHEA:46608"/>
        <dbReference type="Rhea" id="RHEA-COMP:11060"/>
        <dbReference type="Rhea" id="RHEA-COMP:11605"/>
        <dbReference type="ChEBI" id="CHEBI:15378"/>
        <dbReference type="ChEBI" id="CHEBI:30013"/>
        <dbReference type="ChEBI" id="CHEBI:30616"/>
        <dbReference type="ChEBI" id="CHEBI:61977"/>
        <dbReference type="ChEBI" id="CHEBI:456216"/>
        <dbReference type="EC" id="2.7.11.1"/>
    </reaction>
</comment>
<keyword evidence="14" id="KW-1185">Reference proteome</keyword>
<dbReference type="GO" id="GO:0005524">
    <property type="term" value="F:ATP binding"/>
    <property type="evidence" value="ECO:0007669"/>
    <property type="project" value="UniProtKB-UniRule"/>
</dbReference>
<comment type="catalytic activity">
    <reaction evidence="8">
        <text>L-seryl-[protein] + ATP = O-phospho-L-seryl-[protein] + ADP + H(+)</text>
        <dbReference type="Rhea" id="RHEA:17989"/>
        <dbReference type="Rhea" id="RHEA-COMP:9863"/>
        <dbReference type="Rhea" id="RHEA-COMP:11604"/>
        <dbReference type="ChEBI" id="CHEBI:15378"/>
        <dbReference type="ChEBI" id="CHEBI:29999"/>
        <dbReference type="ChEBI" id="CHEBI:30616"/>
        <dbReference type="ChEBI" id="CHEBI:83421"/>
        <dbReference type="ChEBI" id="CHEBI:456216"/>
        <dbReference type="EC" id="2.7.11.1"/>
    </reaction>
</comment>
<dbReference type="GO" id="GO:0007165">
    <property type="term" value="P:signal transduction"/>
    <property type="evidence" value="ECO:0007669"/>
    <property type="project" value="TreeGrafter"/>
</dbReference>
<evidence type="ECO:0000256" key="11">
    <source>
        <dbReference type="SAM" id="MobiDB-lite"/>
    </source>
</evidence>
<evidence type="ECO:0000313" key="14">
    <source>
        <dbReference type="Proteomes" id="UP000310158"/>
    </source>
</evidence>
<comment type="caution">
    <text evidence="13">The sequence shown here is derived from an EMBL/GenBank/DDBJ whole genome shotgun (WGS) entry which is preliminary data.</text>
</comment>
<evidence type="ECO:0000256" key="1">
    <source>
        <dbReference type="ARBA" id="ARBA00012513"/>
    </source>
</evidence>
<proteinExistence type="inferred from homology"/>
<dbReference type="PROSITE" id="PS00108">
    <property type="entry name" value="PROTEIN_KINASE_ST"/>
    <property type="match status" value="1"/>
</dbReference>
<dbReference type="PROSITE" id="PS00107">
    <property type="entry name" value="PROTEIN_KINASE_ATP"/>
    <property type="match status" value="1"/>
</dbReference>
<feature type="binding site" evidence="9">
    <location>
        <position position="53"/>
    </location>
    <ligand>
        <name>ATP</name>
        <dbReference type="ChEBI" id="CHEBI:30616"/>
    </ligand>
</feature>
<feature type="region of interest" description="Disordered" evidence="11">
    <location>
        <begin position="331"/>
        <end position="350"/>
    </location>
</feature>
<dbReference type="EC" id="2.7.11.1" evidence="1"/>
<dbReference type="AlphaFoldDB" id="A0A4S4M129"/>
<dbReference type="InterPro" id="IPR017441">
    <property type="entry name" value="Protein_kinase_ATP_BS"/>
</dbReference>
<evidence type="ECO:0000256" key="6">
    <source>
        <dbReference type="ARBA" id="ARBA00022840"/>
    </source>
</evidence>
<keyword evidence="4 9" id="KW-0547">Nucleotide-binding</keyword>
<evidence type="ECO:0000256" key="2">
    <source>
        <dbReference type="ARBA" id="ARBA00022527"/>
    </source>
</evidence>
<keyword evidence="3" id="KW-0808">Transferase</keyword>
<dbReference type="SMART" id="SM00220">
    <property type="entry name" value="S_TKc"/>
    <property type="match status" value="1"/>
</dbReference>
<evidence type="ECO:0000256" key="3">
    <source>
        <dbReference type="ARBA" id="ARBA00022679"/>
    </source>
</evidence>
<sequence length="394" mass="44125">MPRLSSTICDLTGAAIDNGSLTLLEQIGNGAFGVVYHAVDTTKSPTPREYAVKCLKKFEPGSKEQQMQAHELSLHQRVSDHPGVVTVHRIIDEHKDFIFVVMDLWHGDLFTTIRDHMVFYRKDELVKQAFIQLIDAVEYCHHKGVYHRDLKPENVLCSMDGSRLYLADFGLSTSHPVTSDFNIGTQGYMSPECRGVDFDFEAYSSDKNDVWALGIFLINMLMSIMPWDRAELDNDARFPITTQANELLHRILCPIPHLRITLADLRSEVMKVERFFVTDEEIAQSPERVRLYAGKLADLAAEVSPPRPRSPVTRSMILLVPALTFSSSAETDSDLVTPETHPADASVGISDVSDGADIGEPLVLSGKATHRGRRKSSAKAVRFFARTLRKLKMV</sequence>
<keyword evidence="2 10" id="KW-0723">Serine/threonine-protein kinase</keyword>
<dbReference type="GO" id="GO:0004674">
    <property type="term" value="F:protein serine/threonine kinase activity"/>
    <property type="evidence" value="ECO:0007669"/>
    <property type="project" value="UniProtKB-KW"/>
</dbReference>
<dbReference type="PANTHER" id="PTHR43895">
    <property type="entry name" value="CALCIUM/CALMODULIN-DEPENDENT PROTEIN KINASE KINASE-RELATED"/>
    <property type="match status" value="1"/>
</dbReference>
<dbReference type="Pfam" id="PF00069">
    <property type="entry name" value="Pkinase"/>
    <property type="match status" value="1"/>
</dbReference>
<keyword evidence="5" id="KW-0418">Kinase</keyword>
<evidence type="ECO:0000259" key="12">
    <source>
        <dbReference type="PROSITE" id="PS50011"/>
    </source>
</evidence>
<dbReference type="Gene3D" id="1.10.510.10">
    <property type="entry name" value="Transferase(Phosphotransferase) domain 1"/>
    <property type="match status" value="1"/>
</dbReference>
<reference evidence="13 14" key="1">
    <citation type="submission" date="2019-02" db="EMBL/GenBank/DDBJ databases">
        <title>Genome sequencing of the rare red list fungi Bondarzewia mesenterica.</title>
        <authorList>
            <person name="Buettner E."/>
            <person name="Kellner H."/>
        </authorList>
    </citation>
    <scope>NUCLEOTIDE SEQUENCE [LARGE SCALE GENOMIC DNA]</scope>
    <source>
        <strain evidence="13 14">DSM 108281</strain>
    </source>
</reference>
<protein>
    <recommendedName>
        <fullName evidence="1">non-specific serine/threonine protein kinase</fullName>
        <ecNumber evidence="1">2.7.11.1</ecNumber>
    </recommendedName>
</protein>